<comment type="similarity">
    <text evidence="2">Belongs to the bacterial PQQ dehydrogenase family.</text>
</comment>
<dbReference type="CDD" id="cd10280">
    <property type="entry name" value="PQQ_mGDH"/>
    <property type="match status" value="1"/>
</dbReference>
<feature type="domain" description="Glucose-methanol-choline oxidoreductase C-terminal" evidence="7">
    <location>
        <begin position="389"/>
        <end position="500"/>
    </location>
</feature>
<dbReference type="GO" id="GO:0048038">
    <property type="term" value="F:quinone binding"/>
    <property type="evidence" value="ECO:0007669"/>
    <property type="project" value="InterPro"/>
</dbReference>
<dbReference type="Pfam" id="PF00732">
    <property type="entry name" value="GMC_oxred_N"/>
    <property type="match status" value="1"/>
</dbReference>
<dbReference type="PANTHER" id="PTHR32303">
    <property type="entry name" value="QUINOPROTEIN ALCOHOL DEHYDROGENASE (CYTOCHROME C)"/>
    <property type="match status" value="1"/>
</dbReference>
<evidence type="ECO:0000313" key="8">
    <source>
        <dbReference type="EMBL" id="ABJ83278.1"/>
    </source>
</evidence>
<feature type="domain" description="Glucose-methanol-choline oxidoreductase N-terminal" evidence="5">
    <location>
        <begin position="168"/>
        <end position="290"/>
    </location>
</feature>
<dbReference type="OrthoDB" id="9794322at2"/>
<dbReference type="InParanoid" id="Q025P1"/>
<dbReference type="EC" id="1.1.5.2" evidence="8"/>
<dbReference type="InterPro" id="IPR000172">
    <property type="entry name" value="GMC_OxRdtase_N"/>
</dbReference>
<reference evidence="8" key="1">
    <citation type="submission" date="2006-10" db="EMBL/GenBank/DDBJ databases">
        <title>Complete sequence of Solibacter usitatus Ellin6076.</title>
        <authorList>
            <consortium name="US DOE Joint Genome Institute"/>
            <person name="Copeland A."/>
            <person name="Lucas S."/>
            <person name="Lapidus A."/>
            <person name="Barry K."/>
            <person name="Detter J.C."/>
            <person name="Glavina del Rio T."/>
            <person name="Hammon N."/>
            <person name="Israni S."/>
            <person name="Dalin E."/>
            <person name="Tice H."/>
            <person name="Pitluck S."/>
            <person name="Thompson L.S."/>
            <person name="Brettin T."/>
            <person name="Bruce D."/>
            <person name="Han C."/>
            <person name="Tapia R."/>
            <person name="Gilna P."/>
            <person name="Schmutz J."/>
            <person name="Larimer F."/>
            <person name="Land M."/>
            <person name="Hauser L."/>
            <person name="Kyrpides N."/>
            <person name="Mikhailova N."/>
            <person name="Janssen P.H."/>
            <person name="Kuske C.R."/>
            <person name="Richardson P."/>
        </authorList>
    </citation>
    <scope>NUCLEOTIDE SEQUENCE</scope>
    <source>
        <strain evidence="8">Ellin6076</strain>
    </source>
</reference>
<dbReference type="GO" id="GO:0050660">
    <property type="term" value="F:flavin adenine dinucleotide binding"/>
    <property type="evidence" value="ECO:0007669"/>
    <property type="project" value="InterPro"/>
</dbReference>
<dbReference type="InterPro" id="IPR018391">
    <property type="entry name" value="PQQ_b-propeller_rpt"/>
</dbReference>
<dbReference type="eggNOG" id="COG4993">
    <property type="taxonomic scope" value="Bacteria"/>
</dbReference>
<feature type="domain" description="Pyrrolo-quinoline quinone repeat" evidence="6">
    <location>
        <begin position="527"/>
        <end position="1110"/>
    </location>
</feature>
<evidence type="ECO:0000256" key="3">
    <source>
        <dbReference type="ARBA" id="ARBA00023002"/>
    </source>
</evidence>
<evidence type="ECO:0000256" key="1">
    <source>
        <dbReference type="ARBA" id="ARBA00001931"/>
    </source>
</evidence>
<evidence type="ECO:0000259" key="5">
    <source>
        <dbReference type="Pfam" id="PF00732"/>
    </source>
</evidence>
<dbReference type="InterPro" id="IPR002372">
    <property type="entry name" value="PQQ_rpt_dom"/>
</dbReference>
<dbReference type="SUPFAM" id="SSF51905">
    <property type="entry name" value="FAD/NAD(P)-binding domain"/>
    <property type="match status" value="1"/>
</dbReference>
<dbReference type="Gene3D" id="2.140.10.10">
    <property type="entry name" value="Quinoprotein alcohol dehydrogenase-like superfamily"/>
    <property type="match status" value="1"/>
</dbReference>
<dbReference type="GO" id="GO:0008876">
    <property type="term" value="F:quinoprotein glucose dehydrogenase activity"/>
    <property type="evidence" value="ECO:0007669"/>
    <property type="project" value="UniProtKB-EC"/>
</dbReference>
<dbReference type="InterPro" id="IPR036188">
    <property type="entry name" value="FAD/NAD-bd_sf"/>
</dbReference>
<dbReference type="eggNOG" id="COG2303">
    <property type="taxonomic scope" value="Bacteria"/>
</dbReference>
<dbReference type="InterPro" id="IPR011047">
    <property type="entry name" value="Quinoprotein_ADH-like_sf"/>
</dbReference>
<evidence type="ECO:0000259" key="7">
    <source>
        <dbReference type="Pfam" id="PF05199"/>
    </source>
</evidence>
<evidence type="ECO:0000256" key="2">
    <source>
        <dbReference type="ARBA" id="ARBA00008156"/>
    </source>
</evidence>
<dbReference type="STRING" id="234267.Acid_2289"/>
<evidence type="ECO:0000256" key="4">
    <source>
        <dbReference type="SAM" id="MobiDB-lite"/>
    </source>
</evidence>
<keyword evidence="3 8" id="KW-0560">Oxidoreductase</keyword>
<dbReference type="Pfam" id="PF01011">
    <property type="entry name" value="PQQ"/>
    <property type="match status" value="1"/>
</dbReference>
<dbReference type="EMBL" id="CP000473">
    <property type="protein sequence ID" value="ABJ83278.1"/>
    <property type="molecule type" value="Genomic_DNA"/>
</dbReference>
<comment type="cofactor">
    <cofactor evidence="1">
        <name>pyrroloquinoline quinone</name>
        <dbReference type="ChEBI" id="CHEBI:58442"/>
    </cofactor>
</comment>
<dbReference type="KEGG" id="sus:Acid_2289"/>
<organism evidence="8">
    <name type="scientific">Solibacter usitatus (strain Ellin6076)</name>
    <dbReference type="NCBI Taxonomy" id="234267"/>
    <lineage>
        <taxon>Bacteria</taxon>
        <taxon>Pseudomonadati</taxon>
        <taxon>Acidobacteriota</taxon>
        <taxon>Terriglobia</taxon>
        <taxon>Bryobacterales</taxon>
        <taxon>Solibacteraceae</taxon>
        <taxon>Candidatus Solibacter</taxon>
    </lineage>
</organism>
<dbReference type="Pfam" id="PF05199">
    <property type="entry name" value="GMC_oxred_C"/>
    <property type="match status" value="1"/>
</dbReference>
<dbReference type="AlphaFoldDB" id="Q025P1"/>
<dbReference type="PANTHER" id="PTHR32303:SF4">
    <property type="entry name" value="QUINOPROTEIN GLUCOSE DEHYDROGENASE"/>
    <property type="match status" value="1"/>
</dbReference>
<dbReference type="SMART" id="SM00564">
    <property type="entry name" value="PQQ"/>
    <property type="match status" value="4"/>
</dbReference>
<dbReference type="HOGENOM" id="CLU_279385_0_0_0"/>
<accession>Q025P1</accession>
<feature type="region of interest" description="Disordered" evidence="4">
    <location>
        <begin position="133"/>
        <end position="152"/>
    </location>
</feature>
<proteinExistence type="inferred from homology"/>
<dbReference type="SUPFAM" id="SSF50998">
    <property type="entry name" value="Quinoprotein alcohol dehydrogenase-like"/>
    <property type="match status" value="1"/>
</dbReference>
<name>Q025P1_SOLUE</name>
<evidence type="ECO:0000259" key="6">
    <source>
        <dbReference type="Pfam" id="PF01011"/>
    </source>
</evidence>
<dbReference type="Gene3D" id="3.50.50.60">
    <property type="entry name" value="FAD/NAD(P)-binding domain"/>
    <property type="match status" value="2"/>
</dbReference>
<dbReference type="GO" id="GO:0016020">
    <property type="term" value="C:membrane"/>
    <property type="evidence" value="ECO:0007669"/>
    <property type="project" value="InterPro"/>
</dbReference>
<protein>
    <submittedName>
        <fullName evidence="8">Quinoprotein glucose dehydrogenase</fullName>
        <ecNumber evidence="8">1.1.5.2</ecNumber>
    </submittedName>
</protein>
<dbReference type="InterPro" id="IPR017511">
    <property type="entry name" value="PQQ_mDH"/>
</dbReference>
<gene>
    <name evidence="8" type="ordered locus">Acid_2289</name>
</gene>
<sequence length="1128" mass="124231">MRTHECDVCIIGGGISAAMLALKLSELRPNASVTVVEAGKRIFDLENRMQYRRRNLDYAENPWPGDFIEDQAAHGIISRTMAAGGSALHWGGTCNRFSEEDLRLHSMFGLGVDWPLEWTELEKFYCEAERRLGVSGEPSPHPEDRRSQPYPMPPMAMTHNLKELKAWAEKSGIPFWSTPQAKNTEPYDGRAQCIRCNTCAICPTGARYSPDFTFKKLLARKNFELHDRTLVRRLGREPGNGAIIVAQSPDVEYRARLFVLASGYCWTPHLLLLSGLANRSGLVGRYMCGHAFHSAFIEIDASIFPGMNEQHGLISRQFFRSQPGQPFLRHDLRVWESASGHEPRLRAPDGSYLFGDRLLAEWRERARRGTARVRGYVDVHPDRESSLTLNINSRNQFGDPMPLIAHQLDAASQARQPAVREHFQNLFATLAKANNGKILNTSAGNYLDHPAGGCRMGANPDTSVCDSYGQTHDHENLFVVGAPTLPNAGCTNGTLTFVALTLRSAERIAARLALVLLCVTAMRAQEWPSYGGDPGEQHYSALAQINRTNAAKLKPLWEWKPGEEPLPEFKTTPGAFEATPLKIGKTLYLSTPYNRVVALDEETGRELWSYDPKAYVDGQVPNGTGFVHRGVGAWRDSKTGRLRIIMNSRYRLIQLDAETGKPVSEFGDNGVVNLLAGLRWETNPKNYTNTSPVVIYKDLIIVGNGVADKLAYKQDPPGDVRAFHARTGKLAWTFYTVPRAGEFGVDTWGNGSEKFTGHTNVWAPMTLDDVRGLLYLPVSTPSNDFYGGARPGQNLFGEALVCLDANTGKRKWHFQTVHHGLWDYDLPGPPVLATIHPEGKKIDVVVQLTKTGWAFVFDRVTGKPVWPIEERVVPPSDVPGENAWPTQPFPTRPPAFSEQGVSLDDAFDLTPELKAEAQAELKKYRLGPLFTPPSLQGTVMRPGLNGGANWGGGALDPETGTLYVKTTNTPGLARIAKVTTKTDDVDADYTLANGTLVFRGGIPLFKPPYGSLTAIDLNKGEILWRVPFGDDVRIRANPALKGVKLPSHLGAPGTAGGVVTKGGVIFIGGGDFAFHVVNTMDGQDLWTYDLGRRTMGTPMTYRTASGKQVIVIANGLGRESRLSAFALE</sequence>
<dbReference type="InterPro" id="IPR007867">
    <property type="entry name" value="GMC_OxRtase_C"/>
</dbReference>